<evidence type="ECO:0000313" key="2">
    <source>
        <dbReference type="EMBL" id="MBA0872535.1"/>
    </source>
</evidence>
<dbReference type="EMBL" id="JABFAF010000012">
    <property type="protein sequence ID" value="MBA0872535.1"/>
    <property type="molecule type" value="Genomic_DNA"/>
</dbReference>
<dbReference type="PANTHER" id="PTHR31286:SF99">
    <property type="entry name" value="DUF4283 DOMAIN-CONTAINING PROTEIN"/>
    <property type="match status" value="1"/>
</dbReference>
<evidence type="ECO:0000256" key="1">
    <source>
        <dbReference type="SAM" id="MobiDB-lite"/>
    </source>
</evidence>
<dbReference type="AlphaFoldDB" id="A0A7J9MN27"/>
<evidence type="ECO:0008006" key="4">
    <source>
        <dbReference type="Google" id="ProtNLM"/>
    </source>
</evidence>
<reference evidence="2 3" key="1">
    <citation type="journal article" date="2019" name="Genome Biol. Evol.">
        <title>Insights into the evolution of the New World diploid cottons (Gossypium, subgenus Houzingenia) based on genome sequencing.</title>
        <authorList>
            <person name="Grover C.E."/>
            <person name="Arick M.A. 2nd"/>
            <person name="Thrash A."/>
            <person name="Conover J.L."/>
            <person name="Sanders W.S."/>
            <person name="Peterson D.G."/>
            <person name="Frelichowski J.E."/>
            <person name="Scheffler J.A."/>
            <person name="Scheffler B.E."/>
            <person name="Wendel J.F."/>
        </authorList>
    </citation>
    <scope>NUCLEOTIDE SEQUENCE [LARGE SCALE GENOMIC DNA]</scope>
    <source>
        <strain evidence="2">1</strain>
        <tissue evidence="2">Leaf</tissue>
    </source>
</reference>
<proteinExistence type="predicted"/>
<protein>
    <recommendedName>
        <fullName evidence="4">DUF4283 domain-containing protein</fullName>
    </recommendedName>
</protein>
<gene>
    <name evidence="2" type="ORF">Goshw_015739</name>
</gene>
<feature type="region of interest" description="Disordered" evidence="1">
    <location>
        <begin position="20"/>
        <end position="44"/>
    </location>
</feature>
<dbReference type="OrthoDB" id="1002340at2759"/>
<comment type="caution">
    <text evidence="2">The sequence shown here is derived from an EMBL/GenBank/DDBJ whole genome shotgun (WGS) entry which is preliminary data.</text>
</comment>
<keyword evidence="3" id="KW-1185">Reference proteome</keyword>
<accession>A0A7J9MN27</accession>
<dbReference type="InterPro" id="IPR040256">
    <property type="entry name" value="At4g02000-like"/>
</dbReference>
<evidence type="ECO:0000313" key="3">
    <source>
        <dbReference type="Proteomes" id="UP000593576"/>
    </source>
</evidence>
<name>A0A7J9MN27_GOSSC</name>
<dbReference type="Proteomes" id="UP000593576">
    <property type="component" value="Unassembled WGS sequence"/>
</dbReference>
<dbReference type="PANTHER" id="PTHR31286">
    <property type="entry name" value="GLYCINE-RICH CELL WALL STRUCTURAL PROTEIN 1.8-LIKE"/>
    <property type="match status" value="1"/>
</dbReference>
<sequence length="230" mass="26158">MVIEDALLLINNGGRTLKKVRRRPDEPLDPDDPIVDDKGMKEEDLELDDRDAKNETIDGIPNITFLDQIQLPGPQEGMYTKSLLRFIGGAIGLVAKIDRNTKNNTRGQLARLAVYVELGKPLVSKAKIDGRIHRVEYESLPSVCFKCGRWVYTRENCIHKQRKENLLEAEESPKSDQVLGLQRRVEVEDFGSWIIVEWKQRRRAQLLEGMNNGKGSDALNGLKLDVVRIE</sequence>
<organism evidence="2 3">
    <name type="scientific">Gossypium schwendimanii</name>
    <name type="common">Cotton</name>
    <dbReference type="NCBI Taxonomy" id="34291"/>
    <lineage>
        <taxon>Eukaryota</taxon>
        <taxon>Viridiplantae</taxon>
        <taxon>Streptophyta</taxon>
        <taxon>Embryophyta</taxon>
        <taxon>Tracheophyta</taxon>
        <taxon>Spermatophyta</taxon>
        <taxon>Magnoliopsida</taxon>
        <taxon>eudicotyledons</taxon>
        <taxon>Gunneridae</taxon>
        <taxon>Pentapetalae</taxon>
        <taxon>rosids</taxon>
        <taxon>malvids</taxon>
        <taxon>Malvales</taxon>
        <taxon>Malvaceae</taxon>
        <taxon>Malvoideae</taxon>
        <taxon>Gossypium</taxon>
    </lineage>
</organism>